<organism evidence="1 2">
    <name type="scientific">Weissella minor</name>
    <dbReference type="NCBI Taxonomy" id="1620"/>
    <lineage>
        <taxon>Bacteria</taxon>
        <taxon>Bacillati</taxon>
        <taxon>Bacillota</taxon>
        <taxon>Bacilli</taxon>
        <taxon>Lactobacillales</taxon>
        <taxon>Lactobacillaceae</taxon>
        <taxon>Weissella</taxon>
    </lineage>
</organism>
<name>A0A0R2JIL4_9LACO</name>
<evidence type="ECO:0000313" key="1">
    <source>
        <dbReference type="EMBL" id="KRN77139.1"/>
    </source>
</evidence>
<sequence>MNLTGTKSWAKKVLKENGYNQIMINKRPVRLANAKAQALYSEIIRLNLQSAH</sequence>
<comment type="caution">
    <text evidence="1">The sequence shown here is derived from an EMBL/GenBank/DDBJ whole genome shotgun (WGS) entry which is preliminary data.</text>
</comment>
<protein>
    <submittedName>
        <fullName evidence="1">Uncharacterized protein</fullName>
    </submittedName>
</protein>
<dbReference type="EMBL" id="JQCD01000024">
    <property type="protein sequence ID" value="KRN77139.1"/>
    <property type="molecule type" value="Genomic_DNA"/>
</dbReference>
<keyword evidence="2" id="KW-1185">Reference proteome</keyword>
<dbReference type="Proteomes" id="UP000051673">
    <property type="component" value="Unassembled WGS sequence"/>
</dbReference>
<dbReference type="PATRIC" id="fig|1620.3.peg.667"/>
<reference evidence="1 2" key="1">
    <citation type="journal article" date="2015" name="Genome Announc.">
        <title>Expanding the biotechnology potential of lactobacilli through comparative genomics of 213 strains and associated genera.</title>
        <authorList>
            <person name="Sun Z."/>
            <person name="Harris H.M."/>
            <person name="McCann A."/>
            <person name="Guo C."/>
            <person name="Argimon S."/>
            <person name="Zhang W."/>
            <person name="Yang X."/>
            <person name="Jeffery I.B."/>
            <person name="Cooney J.C."/>
            <person name="Kagawa T.F."/>
            <person name="Liu W."/>
            <person name="Song Y."/>
            <person name="Salvetti E."/>
            <person name="Wrobel A."/>
            <person name="Rasinkangas P."/>
            <person name="Parkhill J."/>
            <person name="Rea M.C."/>
            <person name="O'Sullivan O."/>
            <person name="Ritari J."/>
            <person name="Douillard F.P."/>
            <person name="Paul Ross R."/>
            <person name="Yang R."/>
            <person name="Briner A.E."/>
            <person name="Felis G.E."/>
            <person name="de Vos W.M."/>
            <person name="Barrangou R."/>
            <person name="Klaenhammer T.R."/>
            <person name="Caufield P.W."/>
            <person name="Cui Y."/>
            <person name="Zhang H."/>
            <person name="O'Toole P.W."/>
        </authorList>
    </citation>
    <scope>NUCLEOTIDE SEQUENCE [LARGE SCALE GENOMIC DNA]</scope>
    <source>
        <strain evidence="1 2">DSM 20014</strain>
    </source>
</reference>
<accession>A0A0R2JIL4</accession>
<dbReference type="AlphaFoldDB" id="A0A0R2JIL4"/>
<dbReference type="STRING" id="1620.IV67_GL000659"/>
<proteinExistence type="predicted"/>
<dbReference type="RefSeq" id="WP_169790531.1">
    <property type="nucleotide sequence ID" value="NZ_JQCD01000024.1"/>
</dbReference>
<evidence type="ECO:0000313" key="2">
    <source>
        <dbReference type="Proteomes" id="UP000051673"/>
    </source>
</evidence>
<gene>
    <name evidence="1" type="ORF">IV67_GL000659</name>
</gene>